<evidence type="ECO:0000313" key="2">
    <source>
        <dbReference type="EMBL" id="KAK5981912.1"/>
    </source>
</evidence>
<proteinExistence type="predicted"/>
<evidence type="ECO:0000256" key="1">
    <source>
        <dbReference type="SAM" id="MobiDB-lite"/>
    </source>
</evidence>
<protein>
    <submittedName>
        <fullName evidence="2">Uncharacterized protein</fullName>
    </submittedName>
</protein>
<name>A0AAN8FVN6_TRICO</name>
<gene>
    <name evidence="2" type="ORF">GCK32_002451</name>
</gene>
<dbReference type="AlphaFoldDB" id="A0AAN8FVN6"/>
<feature type="compositionally biased region" description="Low complexity" evidence="1">
    <location>
        <begin position="84"/>
        <end position="100"/>
    </location>
</feature>
<reference evidence="2 3" key="1">
    <citation type="submission" date="2019-10" db="EMBL/GenBank/DDBJ databases">
        <title>Assembly and Annotation for the nematode Trichostrongylus colubriformis.</title>
        <authorList>
            <person name="Martin J."/>
        </authorList>
    </citation>
    <scope>NUCLEOTIDE SEQUENCE [LARGE SCALE GENOMIC DNA]</scope>
    <source>
        <strain evidence="2">G859</strain>
        <tissue evidence="2">Whole worm</tissue>
    </source>
</reference>
<feature type="region of interest" description="Disordered" evidence="1">
    <location>
        <begin position="32"/>
        <end position="100"/>
    </location>
</feature>
<sequence>MDNPSRSVCLIENAIDRLIEYGDRIHAAYNRHGATEVSRRKPQSRVGGSGYATTQSRSLDISVSKCGRHSQSGSVSGPDRRSRSSGIGRGRSCSCSRSRPCYCSSQSSHLAEDMKVASPTASESIVSEKETTNNFLYTVMKGNRRCTIPGKMCSKRLPDSWIRVDFMLYDEDGGQLLDLRTEILGEALRNTIVNGKPVQFM</sequence>
<dbReference type="EMBL" id="WIXE01005743">
    <property type="protein sequence ID" value="KAK5981912.1"/>
    <property type="molecule type" value="Genomic_DNA"/>
</dbReference>
<comment type="caution">
    <text evidence="2">The sequence shown here is derived from an EMBL/GenBank/DDBJ whole genome shotgun (WGS) entry which is preliminary data.</text>
</comment>
<organism evidence="2 3">
    <name type="scientific">Trichostrongylus colubriformis</name>
    <name type="common">Black scour worm</name>
    <dbReference type="NCBI Taxonomy" id="6319"/>
    <lineage>
        <taxon>Eukaryota</taxon>
        <taxon>Metazoa</taxon>
        <taxon>Ecdysozoa</taxon>
        <taxon>Nematoda</taxon>
        <taxon>Chromadorea</taxon>
        <taxon>Rhabditida</taxon>
        <taxon>Rhabditina</taxon>
        <taxon>Rhabditomorpha</taxon>
        <taxon>Strongyloidea</taxon>
        <taxon>Trichostrongylidae</taxon>
        <taxon>Trichostrongylus</taxon>
    </lineage>
</organism>
<evidence type="ECO:0000313" key="3">
    <source>
        <dbReference type="Proteomes" id="UP001331761"/>
    </source>
</evidence>
<dbReference type="Proteomes" id="UP001331761">
    <property type="component" value="Unassembled WGS sequence"/>
</dbReference>
<feature type="compositionally biased region" description="Polar residues" evidence="1">
    <location>
        <begin position="51"/>
        <end position="61"/>
    </location>
</feature>
<keyword evidence="3" id="KW-1185">Reference proteome</keyword>
<accession>A0AAN8FVN6</accession>